<sequence>MTGFVHAALGAALGKAIKNPIVAFGAGIGSHIIGDVVPHHDMDIGEVPLVFGTLGYLLYEHGPKSAQFWGALGAVCPDFEHIPYELKKDPRRYEPMTQKWVPTHNSRLNHGRWPLAEKYGVMLNFSLFIAGLWLAGTLHKKSE</sequence>
<evidence type="ECO:0000313" key="2">
    <source>
        <dbReference type="Proteomes" id="UP000237684"/>
    </source>
</evidence>
<gene>
    <name evidence="1" type="ORF">B1R32_13110</name>
</gene>
<reference evidence="1 2" key="1">
    <citation type="journal article" date="2018" name="Syst. Appl. Microbiol.">
        <title>Abditibacterium utsteinense sp. nov., the first cultivated member of candidate phylum FBP, isolated from ice-free Antarctic soil samples.</title>
        <authorList>
            <person name="Tahon G."/>
            <person name="Tytgat B."/>
            <person name="Lebbe L."/>
            <person name="Carlier A."/>
            <person name="Willems A."/>
        </authorList>
    </citation>
    <scope>NUCLEOTIDE SEQUENCE [LARGE SCALE GENOMIC DNA]</scope>
    <source>
        <strain evidence="1 2">LMG 29911</strain>
    </source>
</reference>
<name>A0A2S8SNY0_9BACT</name>
<evidence type="ECO:0000313" key="1">
    <source>
        <dbReference type="EMBL" id="PQV62497.1"/>
    </source>
</evidence>
<accession>A0A2S8SNY0</accession>
<dbReference type="InParanoid" id="A0A2S8SNY0"/>
<dbReference type="AlphaFoldDB" id="A0A2S8SNY0"/>
<comment type="caution">
    <text evidence="1">The sequence shown here is derived from an EMBL/GenBank/DDBJ whole genome shotgun (WGS) entry which is preliminary data.</text>
</comment>
<dbReference type="Proteomes" id="UP000237684">
    <property type="component" value="Unassembled WGS sequence"/>
</dbReference>
<keyword evidence="2" id="KW-1185">Reference proteome</keyword>
<dbReference type="EMBL" id="NIGF01000031">
    <property type="protein sequence ID" value="PQV62497.1"/>
    <property type="molecule type" value="Genomic_DNA"/>
</dbReference>
<proteinExistence type="predicted"/>
<dbReference type="RefSeq" id="WP_106381335.1">
    <property type="nucleotide sequence ID" value="NZ_NIGF01000031.1"/>
</dbReference>
<protein>
    <submittedName>
        <fullName evidence="1">Uncharacterized protein</fullName>
    </submittedName>
</protein>
<organism evidence="1 2">
    <name type="scientific">Abditibacterium utsteinense</name>
    <dbReference type="NCBI Taxonomy" id="1960156"/>
    <lineage>
        <taxon>Bacteria</taxon>
        <taxon>Pseudomonadati</taxon>
        <taxon>Abditibacteriota</taxon>
        <taxon>Abditibacteriia</taxon>
        <taxon>Abditibacteriales</taxon>
        <taxon>Abditibacteriaceae</taxon>
        <taxon>Abditibacterium</taxon>
    </lineage>
</organism>